<dbReference type="CDD" id="cd14858">
    <property type="entry name" value="TrmE_N"/>
    <property type="match status" value="1"/>
</dbReference>
<keyword evidence="6" id="KW-0479">Metal-binding</keyword>
<dbReference type="InterPro" id="IPR005225">
    <property type="entry name" value="Small_GTP-bd"/>
</dbReference>
<feature type="binding site" evidence="6">
    <location>
        <position position="115"/>
    </location>
    <ligand>
        <name>(6S)-5-formyl-5,6,7,8-tetrahydrofolate</name>
        <dbReference type="ChEBI" id="CHEBI:57457"/>
    </ligand>
</feature>
<feature type="binding site" evidence="6">
    <location>
        <position position="419"/>
    </location>
    <ligand>
        <name>(6S)-5-formyl-5,6,7,8-tetrahydrofolate</name>
        <dbReference type="ChEBI" id="CHEBI:57457"/>
    </ligand>
</feature>
<dbReference type="PROSITE" id="PS51709">
    <property type="entry name" value="G_TRME"/>
    <property type="match status" value="1"/>
</dbReference>
<reference evidence="8 9" key="1">
    <citation type="submission" date="2016-10" db="EMBL/GenBank/DDBJ databases">
        <authorList>
            <person name="de Groot N.N."/>
        </authorList>
    </citation>
    <scope>NUCLEOTIDE SEQUENCE [LARGE SCALE GENOMIC DNA]</scope>
    <source>
        <strain evidence="8 9">DSM 22220</strain>
    </source>
</reference>
<dbReference type="PANTHER" id="PTHR42714">
    <property type="entry name" value="TRNA MODIFICATION GTPASE GTPBP3"/>
    <property type="match status" value="1"/>
</dbReference>
<feature type="binding site" evidence="6">
    <location>
        <begin position="265"/>
        <end position="268"/>
    </location>
    <ligand>
        <name>GTP</name>
        <dbReference type="ChEBI" id="CHEBI:37565"/>
    </ligand>
</feature>
<feature type="domain" description="TrmE-type G" evidence="7">
    <location>
        <begin position="211"/>
        <end position="348"/>
    </location>
</feature>
<comment type="subcellular location">
    <subcellularLocation>
        <location evidence="6">Cytoplasm</location>
    </subcellularLocation>
</comment>
<feature type="binding site" evidence="6">
    <location>
        <position position="245"/>
    </location>
    <ligand>
        <name>K(+)</name>
        <dbReference type="ChEBI" id="CHEBI:29103"/>
    </ligand>
</feature>
<dbReference type="Gene3D" id="1.20.120.430">
    <property type="entry name" value="tRNA modification GTPase MnmE domain 2"/>
    <property type="match status" value="1"/>
</dbReference>
<dbReference type="Pfam" id="PF10396">
    <property type="entry name" value="TrmE_N"/>
    <property type="match status" value="1"/>
</dbReference>
<dbReference type="AlphaFoldDB" id="A0A1G6UYS7"/>
<evidence type="ECO:0000256" key="4">
    <source>
        <dbReference type="ARBA" id="ARBA00022958"/>
    </source>
</evidence>
<dbReference type="Pfam" id="PF12631">
    <property type="entry name" value="MnmE_helical"/>
    <property type="match status" value="1"/>
</dbReference>
<evidence type="ECO:0000256" key="2">
    <source>
        <dbReference type="ARBA" id="ARBA00022694"/>
    </source>
</evidence>
<feature type="binding site" evidence="6">
    <location>
        <position position="242"/>
    </location>
    <ligand>
        <name>K(+)</name>
        <dbReference type="ChEBI" id="CHEBI:29103"/>
    </ligand>
</feature>
<dbReference type="SUPFAM" id="SSF52540">
    <property type="entry name" value="P-loop containing nucleoside triphosphate hydrolases"/>
    <property type="match status" value="1"/>
</dbReference>
<feature type="binding site" evidence="6">
    <location>
        <position position="76"/>
    </location>
    <ligand>
        <name>(6S)-5-formyl-5,6,7,8-tetrahydrofolate</name>
        <dbReference type="ChEBI" id="CHEBI:57457"/>
    </ligand>
</feature>
<comment type="cofactor">
    <cofactor evidence="6">
        <name>K(+)</name>
        <dbReference type="ChEBI" id="CHEBI:29103"/>
    </cofactor>
    <text evidence="6">Binds 1 potassium ion per subunit.</text>
</comment>
<evidence type="ECO:0000256" key="3">
    <source>
        <dbReference type="ARBA" id="ARBA00022741"/>
    </source>
</evidence>
<accession>A0A1G6UYS7</accession>
<dbReference type="InterPro" id="IPR004520">
    <property type="entry name" value="GTPase_MnmE"/>
</dbReference>
<dbReference type="NCBIfam" id="NF003661">
    <property type="entry name" value="PRK05291.1-3"/>
    <property type="match status" value="1"/>
</dbReference>
<keyword evidence="3 6" id="KW-0547">Nucleotide-binding</keyword>
<feature type="binding site" evidence="6">
    <location>
        <begin position="221"/>
        <end position="226"/>
    </location>
    <ligand>
        <name>GTP</name>
        <dbReference type="ChEBI" id="CHEBI:37565"/>
    </ligand>
</feature>
<dbReference type="OrthoDB" id="9805918at2"/>
<evidence type="ECO:0000259" key="7">
    <source>
        <dbReference type="PROSITE" id="PS51709"/>
    </source>
</evidence>
<dbReference type="InterPro" id="IPR027266">
    <property type="entry name" value="TrmE/GcvT-like"/>
</dbReference>
<dbReference type="Gene3D" id="3.30.1360.120">
    <property type="entry name" value="Probable tRNA modification gtpase trme, domain 1"/>
    <property type="match status" value="1"/>
</dbReference>
<comment type="function">
    <text evidence="6">Exhibits a very high intrinsic GTPase hydrolysis rate. Involved in the addition of a carboxymethylaminomethyl (cmnm) group at the wobble position (U34) of certain tRNAs, forming tRNA-cmnm(5)s(2)U34.</text>
</comment>
<dbReference type="InterPro" id="IPR027417">
    <property type="entry name" value="P-loop_NTPase"/>
</dbReference>
<evidence type="ECO:0000313" key="8">
    <source>
        <dbReference type="EMBL" id="SDD46458.1"/>
    </source>
</evidence>
<dbReference type="GO" id="GO:0005737">
    <property type="term" value="C:cytoplasm"/>
    <property type="evidence" value="ECO:0007669"/>
    <property type="project" value="UniProtKB-SubCell"/>
</dbReference>
<dbReference type="GO" id="GO:0002098">
    <property type="term" value="P:tRNA wobble uridine modification"/>
    <property type="evidence" value="ECO:0007669"/>
    <property type="project" value="TreeGrafter"/>
</dbReference>
<dbReference type="GO" id="GO:0030488">
    <property type="term" value="P:tRNA methylation"/>
    <property type="evidence" value="ECO:0007669"/>
    <property type="project" value="TreeGrafter"/>
</dbReference>
<dbReference type="EMBL" id="FNAH01000001">
    <property type="protein sequence ID" value="SDD46458.1"/>
    <property type="molecule type" value="Genomic_DNA"/>
</dbReference>
<keyword evidence="5 6" id="KW-0342">GTP-binding</keyword>
<keyword evidence="6" id="KW-0963">Cytoplasm</keyword>
<feature type="binding site" evidence="6">
    <location>
        <position position="225"/>
    </location>
    <ligand>
        <name>Mg(2+)</name>
        <dbReference type="ChEBI" id="CHEBI:18420"/>
    </ligand>
</feature>
<keyword evidence="2 6" id="KW-0819">tRNA processing</keyword>
<dbReference type="GO" id="GO:0046872">
    <property type="term" value="F:metal ion binding"/>
    <property type="evidence" value="ECO:0007669"/>
    <property type="project" value="UniProtKB-KW"/>
</dbReference>
<gene>
    <name evidence="6" type="primary">mnmE</name>
    <name evidence="6" type="synonym">trmE</name>
    <name evidence="8" type="ORF">SAMN05421538_101663</name>
</gene>
<proteinExistence type="inferred from homology"/>
<evidence type="ECO:0000256" key="6">
    <source>
        <dbReference type="HAMAP-Rule" id="MF_00379"/>
    </source>
</evidence>
<sequence>METIFAEATPPGRGGVSIIRLSGPEARRVAEDLCGALPDARHCYYRELRDAGELIDQILVVRFDAGSSFTGEDTVEFHLHGAPVVVRRLAAALRVRGIRQAEAGEFTMRAFVHGRMDLAEVEGLADLLAAETEAQRKLASEAASGALGRLAAEWREALTEAGAMITASIDFADEEIPDDVASGVHDVMHEVRRGIDAQIAGFPASERIRAGFEVALVGAPNAGKSSLINAIAAREVAIVTDIPGTTRDVVEFRADLRGLAVTFLDTAGLRETGDLVEIQGIRLARSRAEAADLRVFLGDVPAEIGGLARPEDLFVETKGDLTGIVGAISSVTGAGIDGLLERIYEILRSRVAGASLASHERQVEALREAASALDVAADDAPEILSERLREATFHLRRLVGKIDVEDYLDRVFSNFCVGK</sequence>
<evidence type="ECO:0000313" key="9">
    <source>
        <dbReference type="Proteomes" id="UP000199344"/>
    </source>
</evidence>
<dbReference type="CDD" id="cd04164">
    <property type="entry name" value="trmE"/>
    <property type="match status" value="1"/>
</dbReference>
<keyword evidence="9" id="KW-1185">Reference proteome</keyword>
<keyword evidence="4 6" id="KW-0630">Potassium</keyword>
<feature type="binding site" evidence="6">
    <location>
        <position position="221"/>
    </location>
    <ligand>
        <name>K(+)</name>
        <dbReference type="ChEBI" id="CHEBI:29103"/>
    </ligand>
</feature>
<dbReference type="GO" id="GO:0005525">
    <property type="term" value="F:GTP binding"/>
    <property type="evidence" value="ECO:0007669"/>
    <property type="project" value="UniProtKB-UniRule"/>
</dbReference>
<feature type="binding site" evidence="6">
    <location>
        <position position="240"/>
    </location>
    <ligand>
        <name>K(+)</name>
        <dbReference type="ChEBI" id="CHEBI:29103"/>
    </ligand>
</feature>
<dbReference type="GO" id="GO:0003924">
    <property type="term" value="F:GTPase activity"/>
    <property type="evidence" value="ECO:0007669"/>
    <property type="project" value="UniProtKB-UniRule"/>
</dbReference>
<dbReference type="HAMAP" id="MF_00379">
    <property type="entry name" value="GTPase_MnmE"/>
    <property type="match status" value="1"/>
</dbReference>
<keyword evidence="6" id="KW-0378">Hydrolase</keyword>
<name>A0A1G6UYS7_9RHOB</name>
<feature type="binding site" evidence="6">
    <location>
        <begin position="240"/>
        <end position="246"/>
    </location>
    <ligand>
        <name>GTP</name>
        <dbReference type="ChEBI" id="CHEBI:37565"/>
    </ligand>
</feature>
<dbReference type="Proteomes" id="UP000199344">
    <property type="component" value="Unassembled WGS sequence"/>
</dbReference>
<comment type="subunit">
    <text evidence="6">Homodimer. Heterotetramer of two MnmE and two MnmG subunits.</text>
</comment>
<protein>
    <recommendedName>
        <fullName evidence="6">tRNA modification GTPase MnmE</fullName>
        <ecNumber evidence="6">3.6.-.-</ecNumber>
    </recommendedName>
</protein>
<dbReference type="InterPro" id="IPR025867">
    <property type="entry name" value="MnmE_helical"/>
</dbReference>
<comment type="similarity">
    <text evidence="1 6">Belongs to the TRAFAC class TrmE-Era-EngA-EngB-Septin-like GTPase superfamily. TrmE GTPase family.</text>
</comment>
<dbReference type="InterPro" id="IPR027368">
    <property type="entry name" value="MnmE_dom2"/>
</dbReference>
<keyword evidence="6" id="KW-0460">Magnesium</keyword>
<dbReference type="NCBIfam" id="TIGR00231">
    <property type="entry name" value="small_GTP"/>
    <property type="match status" value="1"/>
</dbReference>
<evidence type="ECO:0000256" key="5">
    <source>
        <dbReference type="ARBA" id="ARBA00023134"/>
    </source>
</evidence>
<dbReference type="STRING" id="591205.SAMN05421538_101663"/>
<feature type="binding site" evidence="6">
    <location>
        <position position="246"/>
    </location>
    <ligand>
        <name>Mg(2+)</name>
        <dbReference type="ChEBI" id="CHEBI:18420"/>
    </ligand>
</feature>
<dbReference type="SUPFAM" id="SSF116878">
    <property type="entry name" value="TrmE connector domain"/>
    <property type="match status" value="1"/>
</dbReference>
<dbReference type="InterPro" id="IPR018948">
    <property type="entry name" value="GTP-bd_TrmE_N"/>
</dbReference>
<dbReference type="EC" id="3.6.-.-" evidence="6"/>
<dbReference type="Gene3D" id="3.40.50.300">
    <property type="entry name" value="P-loop containing nucleotide triphosphate hydrolases"/>
    <property type="match status" value="1"/>
</dbReference>
<organism evidence="8 9">
    <name type="scientific">Paracoccus isoporae</name>
    <dbReference type="NCBI Taxonomy" id="591205"/>
    <lineage>
        <taxon>Bacteria</taxon>
        <taxon>Pseudomonadati</taxon>
        <taxon>Pseudomonadota</taxon>
        <taxon>Alphaproteobacteria</taxon>
        <taxon>Rhodobacterales</taxon>
        <taxon>Paracoccaceae</taxon>
        <taxon>Paracoccus</taxon>
    </lineage>
</organism>
<feature type="binding site" evidence="6">
    <location>
        <position position="20"/>
    </location>
    <ligand>
        <name>(6S)-5-formyl-5,6,7,8-tetrahydrofolate</name>
        <dbReference type="ChEBI" id="CHEBI:57457"/>
    </ligand>
</feature>
<dbReference type="InterPro" id="IPR031168">
    <property type="entry name" value="G_TrmE"/>
</dbReference>
<evidence type="ECO:0000256" key="1">
    <source>
        <dbReference type="ARBA" id="ARBA00011043"/>
    </source>
</evidence>
<dbReference type="Pfam" id="PF01926">
    <property type="entry name" value="MMR_HSR1"/>
    <property type="match status" value="1"/>
</dbReference>
<comment type="caution">
    <text evidence="6">Lacks conserved residue(s) required for the propagation of feature annotation.</text>
</comment>
<dbReference type="PANTHER" id="PTHR42714:SF2">
    <property type="entry name" value="TRNA MODIFICATION GTPASE GTPBP3, MITOCHONDRIAL"/>
    <property type="match status" value="1"/>
</dbReference>
<dbReference type="InterPro" id="IPR006073">
    <property type="entry name" value="GTP-bd"/>
</dbReference>